<feature type="domain" description="ACT" evidence="10">
    <location>
        <begin position="195"/>
        <end position="272"/>
    </location>
</feature>
<evidence type="ECO:0000313" key="11">
    <source>
        <dbReference type="EMBL" id="MFL0196852.1"/>
    </source>
</evidence>
<dbReference type="PANTHER" id="PTHR21022:SF19">
    <property type="entry name" value="PREPHENATE DEHYDRATASE-RELATED"/>
    <property type="match status" value="1"/>
</dbReference>
<dbReference type="InterPro" id="IPR002912">
    <property type="entry name" value="ACT_dom"/>
</dbReference>
<evidence type="ECO:0000256" key="6">
    <source>
        <dbReference type="ARBA" id="ARBA00023222"/>
    </source>
</evidence>
<proteinExistence type="predicted"/>
<dbReference type="Pfam" id="PF00800">
    <property type="entry name" value="PDT"/>
    <property type="match status" value="1"/>
</dbReference>
<evidence type="ECO:0000259" key="10">
    <source>
        <dbReference type="PROSITE" id="PS51671"/>
    </source>
</evidence>
<sequence length="274" mass="31084">MNKIATLGPKGTFSELAVNKYSELIDKNVEIVFYPTIAKVFNAIGRECEFGIIPIENTLDGYVQITLDLLSQRDLNIIYEIVVPIQFAFVGNSPVGEIEKVYVQFKTQGQCYKFLEQYSNFKIITTESNGESFEQVKKGISGESAIIPKHILNTEKSFNFQIETVTDSKENETRFIMLSKESINYDINKRYKTSIVIIEAVDKPGVLSNILNEFSQRGVNLASIMSRPTKKALGKYHFFIDIDGRHPEDKNIKLTIDKIREKSVVKVLGSYSLI</sequence>
<comment type="caution">
    <text evidence="11">The sequence shown here is derived from an EMBL/GenBank/DDBJ whole genome shotgun (WGS) entry which is preliminary data.</text>
</comment>
<evidence type="ECO:0000259" key="9">
    <source>
        <dbReference type="PROSITE" id="PS51171"/>
    </source>
</evidence>
<accession>A0ABW8SLE4</accession>
<dbReference type="Pfam" id="PF01842">
    <property type="entry name" value="ACT"/>
    <property type="match status" value="1"/>
</dbReference>
<gene>
    <name evidence="11" type="ORF">ACJDU8_14980</name>
</gene>
<name>A0ABW8SLE4_9CLOT</name>
<dbReference type="InterPro" id="IPR001086">
    <property type="entry name" value="Preph_deHydtase"/>
</dbReference>
<dbReference type="SUPFAM" id="SSF53850">
    <property type="entry name" value="Periplasmic binding protein-like II"/>
    <property type="match status" value="1"/>
</dbReference>
<feature type="domain" description="Prephenate dehydratase" evidence="9">
    <location>
        <begin position="3"/>
        <end position="180"/>
    </location>
</feature>
<keyword evidence="12" id="KW-1185">Reference proteome</keyword>
<evidence type="ECO:0000313" key="12">
    <source>
        <dbReference type="Proteomes" id="UP001623660"/>
    </source>
</evidence>
<reference evidence="11 12" key="1">
    <citation type="submission" date="2024-11" db="EMBL/GenBank/DDBJ databases">
        <authorList>
            <person name="Heng Y.C."/>
            <person name="Lim A.C.H."/>
            <person name="Lee J.K.Y."/>
            <person name="Kittelmann S."/>
        </authorList>
    </citation>
    <scope>NUCLEOTIDE SEQUENCE [LARGE SCALE GENOMIC DNA]</scope>
    <source>
        <strain evidence="11 12">WILCCON 0269</strain>
    </source>
</reference>
<dbReference type="PROSITE" id="PS51671">
    <property type="entry name" value="ACT"/>
    <property type="match status" value="1"/>
</dbReference>
<evidence type="ECO:0000256" key="4">
    <source>
        <dbReference type="ARBA" id="ARBA00022605"/>
    </source>
</evidence>
<evidence type="ECO:0000256" key="5">
    <source>
        <dbReference type="ARBA" id="ARBA00023141"/>
    </source>
</evidence>
<keyword evidence="7" id="KW-0456">Lyase</keyword>
<dbReference type="Proteomes" id="UP001623660">
    <property type="component" value="Unassembled WGS sequence"/>
</dbReference>
<evidence type="ECO:0000256" key="2">
    <source>
        <dbReference type="ARBA" id="ARBA00013147"/>
    </source>
</evidence>
<evidence type="ECO:0000256" key="1">
    <source>
        <dbReference type="ARBA" id="ARBA00004741"/>
    </source>
</evidence>
<dbReference type="PANTHER" id="PTHR21022">
    <property type="entry name" value="PREPHENATE DEHYDRATASE P PROTEIN"/>
    <property type="match status" value="1"/>
</dbReference>
<dbReference type="EC" id="4.2.1.51" evidence="2"/>
<dbReference type="InterPro" id="IPR045865">
    <property type="entry name" value="ACT-like_dom_sf"/>
</dbReference>
<evidence type="ECO:0000256" key="7">
    <source>
        <dbReference type="ARBA" id="ARBA00023239"/>
    </source>
</evidence>
<protein>
    <recommendedName>
        <fullName evidence="3">Prephenate dehydratase</fullName>
        <ecNumber evidence="2">4.2.1.51</ecNumber>
    </recommendedName>
</protein>
<dbReference type="Gene3D" id="3.30.70.260">
    <property type="match status" value="1"/>
</dbReference>
<keyword evidence="6" id="KW-0584">Phenylalanine biosynthesis</keyword>
<organism evidence="11 12">
    <name type="scientific">Candidatus Clostridium eludens</name>
    <dbReference type="NCBI Taxonomy" id="3381663"/>
    <lineage>
        <taxon>Bacteria</taxon>
        <taxon>Bacillati</taxon>
        <taxon>Bacillota</taxon>
        <taxon>Clostridia</taxon>
        <taxon>Eubacteriales</taxon>
        <taxon>Clostridiaceae</taxon>
        <taxon>Clostridium</taxon>
    </lineage>
</organism>
<evidence type="ECO:0000256" key="3">
    <source>
        <dbReference type="ARBA" id="ARBA00021872"/>
    </source>
</evidence>
<dbReference type="CDD" id="cd04905">
    <property type="entry name" value="ACT_CM-PDT"/>
    <property type="match status" value="1"/>
</dbReference>
<evidence type="ECO:0000256" key="8">
    <source>
        <dbReference type="ARBA" id="ARBA00047848"/>
    </source>
</evidence>
<dbReference type="RefSeq" id="WP_406792958.1">
    <property type="nucleotide sequence ID" value="NZ_JBJHZX010000022.1"/>
</dbReference>
<dbReference type="PROSITE" id="PS51171">
    <property type="entry name" value="PREPHENATE_DEHYDR_3"/>
    <property type="match status" value="1"/>
</dbReference>
<comment type="pathway">
    <text evidence="1">Amino-acid biosynthesis; L-phenylalanine biosynthesis; phenylpyruvate from prephenate: step 1/1.</text>
</comment>
<dbReference type="SUPFAM" id="SSF55021">
    <property type="entry name" value="ACT-like"/>
    <property type="match status" value="1"/>
</dbReference>
<dbReference type="EMBL" id="JBJHZX010000022">
    <property type="protein sequence ID" value="MFL0196852.1"/>
    <property type="molecule type" value="Genomic_DNA"/>
</dbReference>
<dbReference type="Gene3D" id="3.40.190.10">
    <property type="entry name" value="Periplasmic binding protein-like II"/>
    <property type="match status" value="2"/>
</dbReference>
<keyword evidence="4" id="KW-0028">Amino-acid biosynthesis</keyword>
<comment type="catalytic activity">
    <reaction evidence="8">
        <text>prephenate + H(+) = 3-phenylpyruvate + CO2 + H2O</text>
        <dbReference type="Rhea" id="RHEA:21648"/>
        <dbReference type="ChEBI" id="CHEBI:15377"/>
        <dbReference type="ChEBI" id="CHEBI:15378"/>
        <dbReference type="ChEBI" id="CHEBI:16526"/>
        <dbReference type="ChEBI" id="CHEBI:18005"/>
        <dbReference type="ChEBI" id="CHEBI:29934"/>
        <dbReference type="EC" id="4.2.1.51"/>
    </reaction>
</comment>
<keyword evidence="5" id="KW-0057">Aromatic amino acid biosynthesis</keyword>